<dbReference type="InterPro" id="IPR050166">
    <property type="entry name" value="ABC_transporter_ATP-bind"/>
</dbReference>
<keyword evidence="6" id="KW-1278">Translocase</keyword>
<dbReference type="PANTHER" id="PTHR42788:SF18">
    <property type="entry name" value="TAURINE IMPORT ATP-BINDING PROTEIN TAUB"/>
    <property type="match status" value="1"/>
</dbReference>
<keyword evidence="3" id="KW-0997">Cell inner membrane</keyword>
<evidence type="ECO:0000256" key="3">
    <source>
        <dbReference type="ARBA" id="ARBA00022519"/>
    </source>
</evidence>
<dbReference type="PROSITE" id="PS50893">
    <property type="entry name" value="ABC_TRANSPORTER_2"/>
    <property type="match status" value="1"/>
</dbReference>
<dbReference type="SMART" id="SM00382">
    <property type="entry name" value="AAA"/>
    <property type="match status" value="1"/>
</dbReference>
<dbReference type="Gene3D" id="3.40.50.300">
    <property type="entry name" value="P-loop containing nucleotide triphosphate hydrolases"/>
    <property type="match status" value="1"/>
</dbReference>
<evidence type="ECO:0000313" key="9">
    <source>
        <dbReference type="EMBL" id="OPX43271.1"/>
    </source>
</evidence>
<sequence>MSSAGNTCIKIDNLSKDYTYGLKPGGPGRNVIKGINLEIGRGEFHIILGPSGCGKSTLLNIIAGFISKSEGSVALNGTEIKKPGRDRGVVFQNADSAIFPWLTVRGNVEYGLRMKGMASGKRRQISSEYIRLVGLESHENKYPGELSGGMKQRVQMARSLSNDSEILIMDEPFGALDAHTRRIMQTELVRIWQETGKTIIFVTHDITEAIILGQRISIMSKSPDATIYKIYENTLPYHRNAASPGFSALFGQIQGHFDFGENI</sequence>
<dbReference type="EMBL" id="MZGX01000019">
    <property type="protein sequence ID" value="OPX43271.1"/>
    <property type="molecule type" value="Genomic_DNA"/>
</dbReference>
<dbReference type="GO" id="GO:0005524">
    <property type="term" value="F:ATP binding"/>
    <property type="evidence" value="ECO:0007669"/>
    <property type="project" value="UniProtKB-KW"/>
</dbReference>
<keyword evidence="2" id="KW-1003">Cell membrane</keyword>
<name>A0A1V4SJ46_RUMHU</name>
<gene>
    <name evidence="9" type="primary">tauB_3</name>
    <name evidence="9" type="ORF">CLHUN_28190</name>
</gene>
<dbReference type="InterPro" id="IPR017871">
    <property type="entry name" value="ABC_transporter-like_CS"/>
</dbReference>
<comment type="caution">
    <text evidence="9">The sequence shown here is derived from an EMBL/GenBank/DDBJ whole genome shotgun (WGS) entry which is preliminary data.</text>
</comment>
<keyword evidence="4" id="KW-0547">Nucleotide-binding</keyword>
<evidence type="ECO:0000256" key="2">
    <source>
        <dbReference type="ARBA" id="ARBA00022475"/>
    </source>
</evidence>
<dbReference type="AlphaFoldDB" id="A0A1V4SJ46"/>
<dbReference type="GO" id="GO:0016887">
    <property type="term" value="F:ATP hydrolysis activity"/>
    <property type="evidence" value="ECO:0007669"/>
    <property type="project" value="InterPro"/>
</dbReference>
<dbReference type="InterPro" id="IPR027417">
    <property type="entry name" value="P-loop_NTPase"/>
</dbReference>
<evidence type="ECO:0000259" key="8">
    <source>
        <dbReference type="PROSITE" id="PS50893"/>
    </source>
</evidence>
<dbReference type="InterPro" id="IPR003439">
    <property type="entry name" value="ABC_transporter-like_ATP-bd"/>
</dbReference>
<dbReference type="RefSeq" id="WP_080065271.1">
    <property type="nucleotide sequence ID" value="NZ_MZGX01000019.1"/>
</dbReference>
<dbReference type="CDD" id="cd03293">
    <property type="entry name" value="ABC_NrtD_SsuB_transporters"/>
    <property type="match status" value="1"/>
</dbReference>
<protein>
    <submittedName>
        <fullName evidence="9">Taurine import ATP-binding protein TauB</fullName>
        <ecNumber evidence="9">3.6.3.36</ecNumber>
    </submittedName>
</protein>
<keyword evidence="7" id="KW-0472">Membrane</keyword>
<dbReference type="PROSITE" id="PS00211">
    <property type="entry name" value="ABC_TRANSPORTER_1"/>
    <property type="match status" value="1"/>
</dbReference>
<dbReference type="SUPFAM" id="SSF52540">
    <property type="entry name" value="P-loop containing nucleoside triphosphate hydrolases"/>
    <property type="match status" value="1"/>
</dbReference>
<evidence type="ECO:0000256" key="5">
    <source>
        <dbReference type="ARBA" id="ARBA00022840"/>
    </source>
</evidence>
<dbReference type="EC" id="3.6.3.36" evidence="9"/>
<dbReference type="Pfam" id="PF00005">
    <property type="entry name" value="ABC_tran"/>
    <property type="match status" value="1"/>
</dbReference>
<dbReference type="InterPro" id="IPR003593">
    <property type="entry name" value="AAA+_ATPase"/>
</dbReference>
<dbReference type="PANTHER" id="PTHR42788">
    <property type="entry name" value="TAURINE IMPORT ATP-BINDING PROTEIN-RELATED"/>
    <property type="match status" value="1"/>
</dbReference>
<keyword evidence="10" id="KW-1185">Reference proteome</keyword>
<dbReference type="STRING" id="48256.CLHUN_28190"/>
<keyword evidence="5 9" id="KW-0067">ATP-binding</keyword>
<organism evidence="9 10">
    <name type="scientific">Ruminiclostridium hungatei</name>
    <name type="common">Clostridium hungatei</name>
    <dbReference type="NCBI Taxonomy" id="48256"/>
    <lineage>
        <taxon>Bacteria</taxon>
        <taxon>Bacillati</taxon>
        <taxon>Bacillota</taxon>
        <taxon>Clostridia</taxon>
        <taxon>Eubacteriales</taxon>
        <taxon>Oscillospiraceae</taxon>
        <taxon>Ruminiclostridium</taxon>
    </lineage>
</organism>
<reference evidence="9 10" key="1">
    <citation type="submission" date="2017-03" db="EMBL/GenBank/DDBJ databases">
        <title>Genome sequence of Clostridium hungatei DSM 14427.</title>
        <authorList>
            <person name="Poehlein A."/>
            <person name="Daniel R."/>
        </authorList>
    </citation>
    <scope>NUCLEOTIDE SEQUENCE [LARGE SCALE GENOMIC DNA]</scope>
    <source>
        <strain evidence="9 10">DSM 14427</strain>
    </source>
</reference>
<evidence type="ECO:0000313" key="10">
    <source>
        <dbReference type="Proteomes" id="UP000191554"/>
    </source>
</evidence>
<accession>A0A1V4SJ46</accession>
<evidence type="ECO:0000256" key="7">
    <source>
        <dbReference type="ARBA" id="ARBA00023136"/>
    </source>
</evidence>
<evidence type="ECO:0000256" key="6">
    <source>
        <dbReference type="ARBA" id="ARBA00022967"/>
    </source>
</evidence>
<dbReference type="OrthoDB" id="9801958at2"/>
<dbReference type="Proteomes" id="UP000191554">
    <property type="component" value="Unassembled WGS sequence"/>
</dbReference>
<proteinExistence type="predicted"/>
<keyword evidence="1" id="KW-0813">Transport</keyword>
<keyword evidence="9" id="KW-0378">Hydrolase</keyword>
<feature type="domain" description="ABC transporter" evidence="8">
    <location>
        <begin position="9"/>
        <end position="246"/>
    </location>
</feature>
<evidence type="ECO:0000256" key="1">
    <source>
        <dbReference type="ARBA" id="ARBA00022448"/>
    </source>
</evidence>
<evidence type="ECO:0000256" key="4">
    <source>
        <dbReference type="ARBA" id="ARBA00022741"/>
    </source>
</evidence>